<evidence type="ECO:0000313" key="1">
    <source>
        <dbReference type="EMBL" id="KPI82445.1"/>
    </source>
</evidence>
<sequence length="191" mass="21651">MYACQTTMDAHTIAVDAERCSRTLCIKGIPVGLPQNVVYEILFGEPASPHYQPLQYTRRSSGRVLGYAVPPHPYIQPSRWMLRGVRVHQPAYRAVYCSAFVEFCSKAAAVRTMLLLEGRDVSAWGGQILQVEWAKEPIVSGHWADFDQETHRPCLYGLCKAECSLLDTLFRLRQVPYPPALRPMPDRRMKG</sequence>
<dbReference type="EMBL" id="LJSK01001001">
    <property type="protein sequence ID" value="KPI82445.1"/>
    <property type="molecule type" value="Genomic_DNA"/>
</dbReference>
<evidence type="ECO:0000313" key="2">
    <source>
        <dbReference type="Proteomes" id="UP000038009"/>
    </source>
</evidence>
<organism evidence="1 2">
    <name type="scientific">Leptomonas seymouri</name>
    <dbReference type="NCBI Taxonomy" id="5684"/>
    <lineage>
        <taxon>Eukaryota</taxon>
        <taxon>Discoba</taxon>
        <taxon>Euglenozoa</taxon>
        <taxon>Kinetoplastea</taxon>
        <taxon>Metakinetoplastina</taxon>
        <taxon>Trypanosomatida</taxon>
        <taxon>Trypanosomatidae</taxon>
        <taxon>Leishmaniinae</taxon>
        <taxon>Leptomonas</taxon>
    </lineage>
</organism>
<proteinExistence type="predicted"/>
<dbReference type="VEuPathDB" id="TriTrypDB:Lsey_1005_0010"/>
<dbReference type="InterPro" id="IPR035979">
    <property type="entry name" value="RBD_domain_sf"/>
</dbReference>
<reference evidence="1 2" key="1">
    <citation type="journal article" date="2015" name="PLoS Pathog.">
        <title>Leptomonas seymouri: Adaptations to the Dixenous Life Cycle Analyzed by Genome Sequencing, Transcriptome Profiling and Co-infection with Leishmania donovani.</title>
        <authorList>
            <person name="Kraeva N."/>
            <person name="Butenko A."/>
            <person name="Hlavacova J."/>
            <person name="Kostygov A."/>
            <person name="Myskova J."/>
            <person name="Grybchuk D."/>
            <person name="Lestinova T."/>
            <person name="Votypka J."/>
            <person name="Volf P."/>
            <person name="Opperdoes F."/>
            <person name="Flegontov P."/>
            <person name="Lukes J."/>
            <person name="Yurchenko V."/>
        </authorList>
    </citation>
    <scope>NUCLEOTIDE SEQUENCE [LARGE SCALE GENOMIC DNA]</scope>
    <source>
        <strain evidence="1 2">ATCC 30220</strain>
    </source>
</reference>
<dbReference type="GO" id="GO:0003676">
    <property type="term" value="F:nucleic acid binding"/>
    <property type="evidence" value="ECO:0007669"/>
    <property type="project" value="InterPro"/>
</dbReference>
<keyword evidence="2" id="KW-1185">Reference proteome</keyword>
<accession>A0A0N1HSI7</accession>
<dbReference type="Proteomes" id="UP000038009">
    <property type="component" value="Unassembled WGS sequence"/>
</dbReference>
<name>A0A0N1HSI7_LEPSE</name>
<gene>
    <name evidence="1" type="ORF">ABL78_8545</name>
</gene>
<protein>
    <submittedName>
        <fullName evidence="1">Uncharacterized protein</fullName>
    </submittedName>
</protein>
<dbReference type="OMA" id="DQETHRP"/>
<dbReference type="AlphaFoldDB" id="A0A0N1HSI7"/>
<comment type="caution">
    <text evidence="1">The sequence shown here is derived from an EMBL/GenBank/DDBJ whole genome shotgun (WGS) entry which is preliminary data.</text>
</comment>
<dbReference type="OrthoDB" id="274320at2759"/>
<dbReference type="SUPFAM" id="SSF54928">
    <property type="entry name" value="RNA-binding domain, RBD"/>
    <property type="match status" value="1"/>
</dbReference>